<protein>
    <recommendedName>
        <fullName evidence="1">WSC domain-containing protein</fullName>
    </recommendedName>
</protein>
<gene>
    <name evidence="2" type="ORF">CAPTEDRAFT_197718</name>
</gene>
<accession>R7U5T6</accession>
<proteinExistence type="predicted"/>
<dbReference type="Pfam" id="PF01822">
    <property type="entry name" value="WSC"/>
    <property type="match status" value="1"/>
</dbReference>
<reference evidence="4" key="1">
    <citation type="submission" date="2012-12" db="EMBL/GenBank/DDBJ databases">
        <authorList>
            <person name="Hellsten U."/>
            <person name="Grimwood J."/>
            <person name="Chapman J.A."/>
            <person name="Shapiro H."/>
            <person name="Aerts A."/>
            <person name="Otillar R.P."/>
            <person name="Terry A.Y."/>
            <person name="Boore J.L."/>
            <person name="Simakov O."/>
            <person name="Marletaz F."/>
            <person name="Cho S.-J."/>
            <person name="Edsinger-Gonzales E."/>
            <person name="Havlak P."/>
            <person name="Kuo D.-H."/>
            <person name="Larsson T."/>
            <person name="Lv J."/>
            <person name="Arendt D."/>
            <person name="Savage R."/>
            <person name="Osoegawa K."/>
            <person name="de Jong P."/>
            <person name="Lindberg D.R."/>
            <person name="Seaver E.C."/>
            <person name="Weisblat D.A."/>
            <person name="Putnam N.H."/>
            <person name="Grigoriev I.V."/>
            <person name="Rokhsar D.S."/>
        </authorList>
    </citation>
    <scope>NUCLEOTIDE SEQUENCE</scope>
    <source>
        <strain evidence="4">I ESC-2004</strain>
    </source>
</reference>
<dbReference type="EMBL" id="KB307246">
    <property type="protein sequence ID" value="ELT99061.1"/>
    <property type="molecule type" value="Genomic_DNA"/>
</dbReference>
<evidence type="ECO:0000259" key="1">
    <source>
        <dbReference type="PROSITE" id="PS51212"/>
    </source>
</evidence>
<name>R7U5T6_CAPTE</name>
<evidence type="ECO:0000313" key="2">
    <source>
        <dbReference type="EMBL" id="ELT99061.1"/>
    </source>
</evidence>
<evidence type="ECO:0000313" key="3">
    <source>
        <dbReference type="EnsemblMetazoa" id="CapteP197718"/>
    </source>
</evidence>
<reference evidence="3" key="3">
    <citation type="submission" date="2015-06" db="UniProtKB">
        <authorList>
            <consortium name="EnsemblMetazoa"/>
        </authorList>
    </citation>
    <scope>IDENTIFICATION</scope>
</reference>
<dbReference type="Proteomes" id="UP000014760">
    <property type="component" value="Unassembled WGS sequence"/>
</dbReference>
<evidence type="ECO:0000313" key="4">
    <source>
        <dbReference type="Proteomes" id="UP000014760"/>
    </source>
</evidence>
<dbReference type="HOGENOM" id="CLU_1042964_0_0_1"/>
<keyword evidence="4" id="KW-1185">Reference proteome</keyword>
<feature type="domain" description="WSC" evidence="1">
    <location>
        <begin position="92"/>
        <end position="187"/>
    </location>
</feature>
<dbReference type="AlphaFoldDB" id="R7U5T6"/>
<organism evidence="2">
    <name type="scientific">Capitella teleta</name>
    <name type="common">Polychaete worm</name>
    <dbReference type="NCBI Taxonomy" id="283909"/>
    <lineage>
        <taxon>Eukaryota</taxon>
        <taxon>Metazoa</taxon>
        <taxon>Spiralia</taxon>
        <taxon>Lophotrochozoa</taxon>
        <taxon>Annelida</taxon>
        <taxon>Polychaeta</taxon>
        <taxon>Sedentaria</taxon>
        <taxon>Scolecida</taxon>
        <taxon>Capitellidae</taxon>
        <taxon>Capitella</taxon>
    </lineage>
</organism>
<sequence length="267" mass="29890">MDYCFWINARQTALLHLIIGVISISRVSIAQNSPFSLAIAGEHCANQSSHLPGLSSVRDGSLVDELEVHKSTWIDARIKRGHWQWYSSDMIIHTNQGCFGINENSSFLNKFNQTSSDSSQIECINYCKNNDYFYSGLSAQSGALVCYCGNEVPLEGAAEDNKCREKCNGGNSICGHTDYSRIITSQVYTVSKEVMSWFEAQNFCYTTGTNHDMNTFLSIRSQYFAFTSIGANRLSSTAKRPTRRVEVVNYYSLNGLYCISRDGNGSW</sequence>
<dbReference type="EnsemblMetazoa" id="CapteT197718">
    <property type="protein sequence ID" value="CapteP197718"/>
    <property type="gene ID" value="CapteG197718"/>
</dbReference>
<reference evidence="2 4" key="2">
    <citation type="journal article" date="2013" name="Nature">
        <title>Insights into bilaterian evolution from three spiralian genomes.</title>
        <authorList>
            <person name="Simakov O."/>
            <person name="Marletaz F."/>
            <person name="Cho S.J."/>
            <person name="Edsinger-Gonzales E."/>
            <person name="Havlak P."/>
            <person name="Hellsten U."/>
            <person name="Kuo D.H."/>
            <person name="Larsson T."/>
            <person name="Lv J."/>
            <person name="Arendt D."/>
            <person name="Savage R."/>
            <person name="Osoegawa K."/>
            <person name="de Jong P."/>
            <person name="Grimwood J."/>
            <person name="Chapman J.A."/>
            <person name="Shapiro H."/>
            <person name="Aerts A."/>
            <person name="Otillar R.P."/>
            <person name="Terry A.Y."/>
            <person name="Boore J.L."/>
            <person name="Grigoriev I.V."/>
            <person name="Lindberg D.R."/>
            <person name="Seaver E.C."/>
            <person name="Weisblat D.A."/>
            <person name="Putnam N.H."/>
            <person name="Rokhsar D.S."/>
        </authorList>
    </citation>
    <scope>NUCLEOTIDE SEQUENCE</scope>
    <source>
        <strain evidence="2 4">I ESC-2004</strain>
    </source>
</reference>
<dbReference type="InterPro" id="IPR002889">
    <property type="entry name" value="WSC_carb-bd"/>
</dbReference>
<dbReference type="PROSITE" id="PS51212">
    <property type="entry name" value="WSC"/>
    <property type="match status" value="1"/>
</dbReference>
<dbReference type="EMBL" id="AMQN01010187">
    <property type="status" value="NOT_ANNOTATED_CDS"/>
    <property type="molecule type" value="Genomic_DNA"/>
</dbReference>